<evidence type="ECO:0000256" key="3">
    <source>
        <dbReference type="ARBA" id="ARBA00023027"/>
    </source>
</evidence>
<accession>A0A9E6XT64</accession>
<dbReference type="KEGG" id="sbae:DSM104329_00048"/>
<dbReference type="GO" id="GO:0016618">
    <property type="term" value="F:hydroxypyruvate reductase [NAD(P)H] activity"/>
    <property type="evidence" value="ECO:0007669"/>
    <property type="project" value="UniProtKB-EC"/>
</dbReference>
<keyword evidence="3" id="KW-0520">NAD</keyword>
<dbReference type="InterPro" id="IPR029753">
    <property type="entry name" value="D-isomer_DH_CS"/>
</dbReference>
<keyword evidence="8" id="KW-1185">Reference proteome</keyword>
<dbReference type="Pfam" id="PF02826">
    <property type="entry name" value="2-Hacid_dh_C"/>
    <property type="match status" value="1"/>
</dbReference>
<evidence type="ECO:0000259" key="5">
    <source>
        <dbReference type="Pfam" id="PF00389"/>
    </source>
</evidence>
<dbReference type="SUPFAM" id="SSF51735">
    <property type="entry name" value="NAD(P)-binding Rossmann-fold domains"/>
    <property type="match status" value="1"/>
</dbReference>
<reference evidence="7" key="1">
    <citation type="journal article" date="2022" name="Int. J. Syst. Evol. Microbiol.">
        <title>Pseudomonas aegrilactucae sp. nov. and Pseudomonas morbosilactucae sp. nov., pathogens causing bacterial rot of lettuce in Japan.</title>
        <authorList>
            <person name="Sawada H."/>
            <person name="Fujikawa T."/>
            <person name="Satou M."/>
        </authorList>
    </citation>
    <scope>NUCLEOTIDE SEQUENCE</scope>
    <source>
        <strain evidence="7">0166_1</strain>
    </source>
</reference>
<dbReference type="PROSITE" id="PS00671">
    <property type="entry name" value="D_2_HYDROXYACID_DH_3"/>
    <property type="match status" value="1"/>
</dbReference>
<evidence type="ECO:0000259" key="6">
    <source>
        <dbReference type="Pfam" id="PF02826"/>
    </source>
</evidence>
<dbReference type="EMBL" id="CP087164">
    <property type="protein sequence ID" value="UGS33683.1"/>
    <property type="molecule type" value="Genomic_DNA"/>
</dbReference>
<dbReference type="GO" id="GO:0005829">
    <property type="term" value="C:cytosol"/>
    <property type="evidence" value="ECO:0007669"/>
    <property type="project" value="TreeGrafter"/>
</dbReference>
<evidence type="ECO:0000256" key="4">
    <source>
        <dbReference type="RuleBase" id="RU003719"/>
    </source>
</evidence>
<dbReference type="GO" id="GO:0030267">
    <property type="term" value="F:glyoxylate reductase (NADPH) activity"/>
    <property type="evidence" value="ECO:0007669"/>
    <property type="project" value="TreeGrafter"/>
</dbReference>
<dbReference type="PROSITE" id="PS00065">
    <property type="entry name" value="D_2_HYDROXYACID_DH_1"/>
    <property type="match status" value="1"/>
</dbReference>
<name>A0A9E6XT64_9ACTN</name>
<dbReference type="InterPro" id="IPR036291">
    <property type="entry name" value="NAD(P)-bd_dom_sf"/>
</dbReference>
<dbReference type="Pfam" id="PF00389">
    <property type="entry name" value="2-Hacid_dh"/>
    <property type="match status" value="1"/>
</dbReference>
<feature type="domain" description="D-isomer specific 2-hydroxyacid dehydrogenase catalytic" evidence="5">
    <location>
        <begin position="19"/>
        <end position="317"/>
    </location>
</feature>
<dbReference type="InterPro" id="IPR029752">
    <property type="entry name" value="D-isomer_DH_CS1"/>
</dbReference>
<evidence type="ECO:0000313" key="7">
    <source>
        <dbReference type="EMBL" id="UGS33683.1"/>
    </source>
</evidence>
<protein>
    <submittedName>
        <fullName evidence="7">Hydroxypyruvate reductase</fullName>
        <ecNumber evidence="7">1.1.1.81</ecNumber>
    </submittedName>
</protein>
<dbReference type="RefSeq" id="WP_259313379.1">
    <property type="nucleotide sequence ID" value="NZ_CP087164.1"/>
</dbReference>
<dbReference type="PANTHER" id="PTHR10996">
    <property type="entry name" value="2-HYDROXYACID DEHYDROGENASE-RELATED"/>
    <property type="match status" value="1"/>
</dbReference>
<dbReference type="InterPro" id="IPR006140">
    <property type="entry name" value="D-isomer_DH_NAD-bd"/>
</dbReference>
<dbReference type="InterPro" id="IPR050223">
    <property type="entry name" value="D-isomer_2-hydroxyacid_DH"/>
</dbReference>
<proteinExistence type="inferred from homology"/>
<dbReference type="SUPFAM" id="SSF52283">
    <property type="entry name" value="Formate/glycerate dehydrogenase catalytic domain-like"/>
    <property type="match status" value="1"/>
</dbReference>
<dbReference type="CDD" id="cd12172">
    <property type="entry name" value="PGDH_like_2"/>
    <property type="match status" value="1"/>
</dbReference>
<dbReference type="Proteomes" id="UP001162834">
    <property type="component" value="Chromosome"/>
</dbReference>
<dbReference type="Gene3D" id="3.40.50.720">
    <property type="entry name" value="NAD(P)-binding Rossmann-like Domain"/>
    <property type="match status" value="2"/>
</dbReference>
<dbReference type="GO" id="GO:0051287">
    <property type="term" value="F:NAD binding"/>
    <property type="evidence" value="ECO:0007669"/>
    <property type="project" value="InterPro"/>
</dbReference>
<dbReference type="InterPro" id="IPR006139">
    <property type="entry name" value="D-isomer_2_OHA_DH_cat_dom"/>
</dbReference>
<dbReference type="AlphaFoldDB" id="A0A9E6XT64"/>
<sequence>MSGLDGTVLVTWSGFDPADDATAGVLRAAGLDVRFAPRLQERSEEELVGLAHDAVAVIADADPFTADVIRQLPRLRVIARVGVGLDSVDLVAARAAGIDVTTTPGHMEGTVADHTLALMLAVVRRIVVFDRIVRGGEWIRVERAGDDLHGRTVGVVGLGAIGRVVCRRLSGFDVHLLGHDPVAGDLPHVERVTFEELIDRSEIIVLNVPLTPATRGLISRDVIARMRPGAVLVNAARGHVVDEAALIAGLRSGHLGGAGLDVFAEEPAESSPLWTMDNVVLSPHIGGVSRRSIRDMTERAVQCTIASLHGEPTGVVNP</sequence>
<dbReference type="PANTHER" id="PTHR10996:SF283">
    <property type="entry name" value="GLYOXYLATE_HYDROXYPYRUVATE REDUCTASE B"/>
    <property type="match status" value="1"/>
</dbReference>
<feature type="domain" description="D-isomer specific 2-hydroxyacid dehydrogenase NAD-binding" evidence="6">
    <location>
        <begin position="116"/>
        <end position="286"/>
    </location>
</feature>
<evidence type="ECO:0000256" key="2">
    <source>
        <dbReference type="ARBA" id="ARBA00023002"/>
    </source>
</evidence>
<organism evidence="7 8">
    <name type="scientific">Capillimicrobium parvum</name>
    <dbReference type="NCBI Taxonomy" id="2884022"/>
    <lineage>
        <taxon>Bacteria</taxon>
        <taxon>Bacillati</taxon>
        <taxon>Actinomycetota</taxon>
        <taxon>Thermoleophilia</taxon>
        <taxon>Solirubrobacterales</taxon>
        <taxon>Capillimicrobiaceae</taxon>
        <taxon>Capillimicrobium</taxon>
    </lineage>
</organism>
<evidence type="ECO:0000256" key="1">
    <source>
        <dbReference type="ARBA" id="ARBA00005854"/>
    </source>
</evidence>
<comment type="similarity">
    <text evidence="1 4">Belongs to the D-isomer specific 2-hydroxyacid dehydrogenase family.</text>
</comment>
<keyword evidence="2 4" id="KW-0560">Oxidoreductase</keyword>
<dbReference type="FunFam" id="3.40.50.720:FF:000203">
    <property type="entry name" value="D-3-phosphoglycerate dehydrogenase (SerA)"/>
    <property type="match status" value="1"/>
</dbReference>
<gene>
    <name evidence="7" type="ORF">DSM104329_00048</name>
</gene>
<evidence type="ECO:0000313" key="8">
    <source>
        <dbReference type="Proteomes" id="UP001162834"/>
    </source>
</evidence>
<dbReference type="EC" id="1.1.1.81" evidence="7"/>